<dbReference type="SMART" id="SM00895">
    <property type="entry name" value="FCD"/>
    <property type="match status" value="1"/>
</dbReference>
<dbReference type="Proteomes" id="UP000031364">
    <property type="component" value="Unassembled WGS sequence"/>
</dbReference>
<dbReference type="SUPFAM" id="SSF46785">
    <property type="entry name" value="Winged helix' DNA-binding domain"/>
    <property type="match status" value="1"/>
</dbReference>
<dbReference type="InterPro" id="IPR036390">
    <property type="entry name" value="WH_DNA-bd_sf"/>
</dbReference>
<gene>
    <name evidence="5" type="ORF">FG87_26745</name>
</gene>
<dbReference type="Pfam" id="PF00392">
    <property type="entry name" value="GntR"/>
    <property type="match status" value="1"/>
</dbReference>
<dbReference type="CDD" id="cd07377">
    <property type="entry name" value="WHTH_GntR"/>
    <property type="match status" value="1"/>
</dbReference>
<organism evidence="5 6">
    <name type="scientific">Nocardia vulneris</name>
    <dbReference type="NCBI Taxonomy" id="1141657"/>
    <lineage>
        <taxon>Bacteria</taxon>
        <taxon>Bacillati</taxon>
        <taxon>Actinomycetota</taxon>
        <taxon>Actinomycetes</taxon>
        <taxon>Mycobacteriales</taxon>
        <taxon>Nocardiaceae</taxon>
        <taxon>Nocardia</taxon>
    </lineage>
</organism>
<dbReference type="InterPro" id="IPR008920">
    <property type="entry name" value="TF_FadR/GntR_C"/>
</dbReference>
<dbReference type="InterPro" id="IPR036388">
    <property type="entry name" value="WH-like_DNA-bd_sf"/>
</dbReference>
<evidence type="ECO:0000256" key="3">
    <source>
        <dbReference type="ARBA" id="ARBA00023163"/>
    </source>
</evidence>
<accession>A0ABR4ZAL9</accession>
<keyword evidence="2" id="KW-0238">DNA-binding</keyword>
<dbReference type="SUPFAM" id="SSF48008">
    <property type="entry name" value="GntR ligand-binding domain-like"/>
    <property type="match status" value="1"/>
</dbReference>
<dbReference type="InterPro" id="IPR000524">
    <property type="entry name" value="Tscrpt_reg_HTH_GntR"/>
</dbReference>
<feature type="domain" description="HTH gntR-type" evidence="4">
    <location>
        <begin position="6"/>
        <end position="73"/>
    </location>
</feature>
<dbReference type="Gene3D" id="1.20.120.530">
    <property type="entry name" value="GntR ligand-binding domain-like"/>
    <property type="match status" value="1"/>
</dbReference>
<dbReference type="SMART" id="SM00345">
    <property type="entry name" value="HTH_GNTR"/>
    <property type="match status" value="1"/>
</dbReference>
<evidence type="ECO:0000256" key="2">
    <source>
        <dbReference type="ARBA" id="ARBA00023125"/>
    </source>
</evidence>
<dbReference type="Gene3D" id="1.10.10.10">
    <property type="entry name" value="Winged helix-like DNA-binding domain superfamily/Winged helix DNA-binding domain"/>
    <property type="match status" value="1"/>
</dbReference>
<sequence length="212" mass="23365">MRLQHTNLRDQVLEVVRQAMVSGELRPGDIYSAAALATRLGVSSSPVREAMLTLVTQGLMEPVRNRGYRIVAMTEQDLDEIYELRQLLEIPATLAAGAKIEPEDLERLAGLAGDIESAARAGDVAGFLEADRRFHLDLLAHGGNRRLVDSIATLRNQTRLYGLDKLAEGGRLIGAAVEHREILAAISARDWTELESLMHTHLRHTRADWASG</sequence>
<dbReference type="EMBL" id="JNFP01000035">
    <property type="protein sequence ID" value="KIA62189.1"/>
    <property type="molecule type" value="Genomic_DNA"/>
</dbReference>
<proteinExistence type="predicted"/>
<dbReference type="Pfam" id="PF07729">
    <property type="entry name" value="FCD"/>
    <property type="match status" value="1"/>
</dbReference>
<name>A0ABR4ZAL9_9NOCA</name>
<reference evidence="5 6" key="1">
    <citation type="journal article" date="2014" name="Int. J. Syst. Evol. Microbiol.">
        <title>Nocardia vulneris sp. nov., isolated from wounds of human patients in North America.</title>
        <authorList>
            <person name="Lasker B.A."/>
            <person name="Bell M."/>
            <person name="Klenk H.P."/>
            <person name="Sproer C."/>
            <person name="Schumann C."/>
            <person name="Schumann P."/>
            <person name="Brown J.M."/>
        </authorList>
    </citation>
    <scope>NUCLEOTIDE SEQUENCE [LARGE SCALE GENOMIC DNA]</scope>
    <source>
        <strain evidence="5 6">W9851</strain>
    </source>
</reference>
<comment type="caution">
    <text evidence="5">The sequence shown here is derived from an EMBL/GenBank/DDBJ whole genome shotgun (WGS) entry which is preliminary data.</text>
</comment>
<dbReference type="PANTHER" id="PTHR43537:SF45">
    <property type="entry name" value="GNTR FAMILY REGULATORY PROTEIN"/>
    <property type="match status" value="1"/>
</dbReference>
<evidence type="ECO:0000313" key="6">
    <source>
        <dbReference type="Proteomes" id="UP000031364"/>
    </source>
</evidence>
<keyword evidence="1" id="KW-0805">Transcription regulation</keyword>
<evidence type="ECO:0000313" key="5">
    <source>
        <dbReference type="EMBL" id="KIA62189.1"/>
    </source>
</evidence>
<dbReference type="InterPro" id="IPR011711">
    <property type="entry name" value="GntR_C"/>
</dbReference>
<evidence type="ECO:0000259" key="4">
    <source>
        <dbReference type="PROSITE" id="PS50949"/>
    </source>
</evidence>
<keyword evidence="3" id="KW-0804">Transcription</keyword>
<protein>
    <submittedName>
        <fullName evidence="5">GntR family transcriptional regulator</fullName>
    </submittedName>
</protein>
<keyword evidence="6" id="KW-1185">Reference proteome</keyword>
<dbReference type="PROSITE" id="PS50949">
    <property type="entry name" value="HTH_GNTR"/>
    <property type="match status" value="1"/>
</dbReference>
<evidence type="ECO:0000256" key="1">
    <source>
        <dbReference type="ARBA" id="ARBA00023015"/>
    </source>
</evidence>
<dbReference type="PANTHER" id="PTHR43537">
    <property type="entry name" value="TRANSCRIPTIONAL REGULATOR, GNTR FAMILY"/>
    <property type="match status" value="1"/>
</dbReference>